<dbReference type="EC" id="2.7.13.3" evidence="2"/>
<evidence type="ECO:0000256" key="8">
    <source>
        <dbReference type="ARBA" id="ARBA00023012"/>
    </source>
</evidence>
<evidence type="ECO:0000256" key="3">
    <source>
        <dbReference type="ARBA" id="ARBA00022553"/>
    </source>
</evidence>
<feature type="transmembrane region" description="Helical" evidence="10">
    <location>
        <begin position="135"/>
        <end position="153"/>
    </location>
</feature>
<feature type="transmembrane region" description="Helical" evidence="10">
    <location>
        <begin position="111"/>
        <end position="128"/>
    </location>
</feature>
<dbReference type="PANTHER" id="PTHR24421">
    <property type="entry name" value="NITRATE/NITRITE SENSOR PROTEIN NARX-RELATED"/>
    <property type="match status" value="1"/>
</dbReference>
<evidence type="ECO:0000259" key="11">
    <source>
        <dbReference type="Pfam" id="PF02518"/>
    </source>
</evidence>
<dbReference type="EMBL" id="JACSQD010000008">
    <property type="protein sequence ID" value="MBD7996722.1"/>
    <property type="molecule type" value="Genomic_DNA"/>
</dbReference>
<feature type="region of interest" description="Disordered" evidence="9">
    <location>
        <begin position="339"/>
        <end position="364"/>
    </location>
</feature>
<evidence type="ECO:0000256" key="2">
    <source>
        <dbReference type="ARBA" id="ARBA00012438"/>
    </source>
</evidence>
<keyword evidence="14" id="KW-1185">Reference proteome</keyword>
<dbReference type="InterPro" id="IPR050482">
    <property type="entry name" value="Sensor_HK_TwoCompSys"/>
</dbReference>
<feature type="domain" description="Signal transduction histidine kinase subgroup 3 dimerisation and phosphoacceptor" evidence="12">
    <location>
        <begin position="194"/>
        <end position="255"/>
    </location>
</feature>
<proteinExistence type="predicted"/>
<keyword evidence="4" id="KW-0808">Transferase</keyword>
<dbReference type="Pfam" id="PF07730">
    <property type="entry name" value="HisKA_3"/>
    <property type="match status" value="1"/>
</dbReference>
<reference evidence="13 14" key="1">
    <citation type="submission" date="2020-08" db="EMBL/GenBank/DDBJ databases">
        <title>A Genomic Blueprint of the Chicken Gut Microbiome.</title>
        <authorList>
            <person name="Gilroy R."/>
            <person name="Ravi A."/>
            <person name="Getino M."/>
            <person name="Pursley I."/>
            <person name="Horton D.L."/>
            <person name="Alikhan N.-F."/>
            <person name="Baker D."/>
            <person name="Gharbi K."/>
            <person name="Hall N."/>
            <person name="Watson M."/>
            <person name="Adriaenssens E.M."/>
            <person name="Foster-Nyarko E."/>
            <person name="Jarju S."/>
            <person name="Secka A."/>
            <person name="Antonio M."/>
            <person name="Oren A."/>
            <person name="Chaudhuri R."/>
            <person name="La Ragione R.M."/>
            <person name="Hildebrand F."/>
            <person name="Pallen M.J."/>
        </authorList>
    </citation>
    <scope>NUCLEOTIDE SEQUENCE [LARGE SCALE GENOMIC DNA]</scope>
    <source>
        <strain evidence="13 14">Sa2CUA1</strain>
    </source>
</reference>
<dbReference type="InterPro" id="IPR011712">
    <property type="entry name" value="Sig_transdc_His_kin_sub3_dim/P"/>
</dbReference>
<keyword evidence="6" id="KW-0418">Kinase</keyword>
<evidence type="ECO:0000256" key="7">
    <source>
        <dbReference type="ARBA" id="ARBA00022840"/>
    </source>
</evidence>
<dbReference type="CDD" id="cd16917">
    <property type="entry name" value="HATPase_UhpB-NarQ-NarX-like"/>
    <property type="match status" value="1"/>
</dbReference>
<keyword evidence="3" id="KW-0597">Phosphoprotein</keyword>
<dbReference type="SUPFAM" id="SSF55874">
    <property type="entry name" value="ATPase domain of HSP90 chaperone/DNA topoisomerase II/histidine kinase"/>
    <property type="match status" value="1"/>
</dbReference>
<evidence type="ECO:0000256" key="6">
    <source>
        <dbReference type="ARBA" id="ARBA00022777"/>
    </source>
</evidence>
<keyword evidence="8" id="KW-0902">Two-component regulatory system</keyword>
<evidence type="ECO:0000256" key="4">
    <source>
        <dbReference type="ARBA" id="ARBA00022679"/>
    </source>
</evidence>
<dbReference type="PANTHER" id="PTHR24421:SF10">
    <property type="entry name" value="NITRATE_NITRITE SENSOR PROTEIN NARQ"/>
    <property type="match status" value="1"/>
</dbReference>
<keyword evidence="10" id="KW-0812">Transmembrane</keyword>
<dbReference type="Proteomes" id="UP000609874">
    <property type="component" value="Unassembled WGS sequence"/>
</dbReference>
<sequence length="440" mass="44794">MNSSSGRIRREDVVLALGYAALAWLLQSVNITATSEPMLPWLTPWWPLLTVAGAGAVVLRRSRTVLMVPLSAAAALALALAGSAGGYFFAFEAVFSLVLFGSAKAARAAEITVLVLSAASGIAAWAVARNLSDGVVAVLFTAMILLLPAEWAGNLRKAGQLAESESARAVAIRQAARDQASLASREHDLALAAERQDMARELHDVLSSRLSAIALQSGAALQSPDKLLAREVLSHVRRESVEGLAELNGMIRMLSTGEPRPLAGNAGDLNAVVEGHRAAGTAIEWINRLPGGGTGLPGPVQAALFRIVTEALVNAGRHAPGAAVRMTLDPVPGGVRLEIDDDGGPGVRAAASETSGGVSAAESDIGTGTGVASMLARAEQLGGHAWAGPRGSGWTVEAVLPDTLLPSAAPGEPAPGNPADSRQLSFPAGSGSAVSGGTGA</sequence>
<keyword evidence="10" id="KW-0472">Membrane</keyword>
<evidence type="ECO:0000256" key="10">
    <source>
        <dbReference type="SAM" id="Phobius"/>
    </source>
</evidence>
<dbReference type="Pfam" id="PF02518">
    <property type="entry name" value="HATPase_c"/>
    <property type="match status" value="1"/>
</dbReference>
<keyword evidence="7" id="KW-0067">ATP-binding</keyword>
<comment type="catalytic activity">
    <reaction evidence="1">
        <text>ATP + protein L-histidine = ADP + protein N-phospho-L-histidine.</text>
        <dbReference type="EC" id="2.7.13.3"/>
    </reaction>
</comment>
<dbReference type="InterPro" id="IPR036890">
    <property type="entry name" value="HATPase_C_sf"/>
</dbReference>
<evidence type="ECO:0000256" key="9">
    <source>
        <dbReference type="SAM" id="MobiDB-lite"/>
    </source>
</evidence>
<evidence type="ECO:0000256" key="5">
    <source>
        <dbReference type="ARBA" id="ARBA00022741"/>
    </source>
</evidence>
<evidence type="ECO:0000313" key="13">
    <source>
        <dbReference type="EMBL" id="MBD7996722.1"/>
    </source>
</evidence>
<accession>A0ABR8UWG1</accession>
<evidence type="ECO:0000256" key="1">
    <source>
        <dbReference type="ARBA" id="ARBA00000085"/>
    </source>
</evidence>
<feature type="transmembrane region" description="Helical" evidence="10">
    <location>
        <begin position="66"/>
        <end position="91"/>
    </location>
</feature>
<evidence type="ECO:0000313" key="14">
    <source>
        <dbReference type="Proteomes" id="UP000609874"/>
    </source>
</evidence>
<feature type="transmembrane region" description="Helical" evidence="10">
    <location>
        <begin position="38"/>
        <end position="59"/>
    </location>
</feature>
<evidence type="ECO:0000259" key="12">
    <source>
        <dbReference type="Pfam" id="PF07730"/>
    </source>
</evidence>
<protein>
    <recommendedName>
        <fullName evidence="2">histidine kinase</fullName>
        <ecNumber evidence="2">2.7.13.3</ecNumber>
    </recommendedName>
</protein>
<keyword evidence="5" id="KW-0547">Nucleotide-binding</keyword>
<comment type="caution">
    <text evidence="13">The sequence shown here is derived from an EMBL/GenBank/DDBJ whole genome shotgun (WGS) entry which is preliminary data.</text>
</comment>
<name>A0ABR8UWG1_9MICC</name>
<dbReference type="Gene3D" id="1.20.5.1930">
    <property type="match status" value="1"/>
</dbReference>
<dbReference type="Gene3D" id="3.30.565.10">
    <property type="entry name" value="Histidine kinase-like ATPase, C-terminal domain"/>
    <property type="match status" value="1"/>
</dbReference>
<organism evidence="13 14">
    <name type="scientific">Arthrobacter gallicola</name>
    <dbReference type="NCBI Taxonomy" id="2762225"/>
    <lineage>
        <taxon>Bacteria</taxon>
        <taxon>Bacillati</taxon>
        <taxon>Actinomycetota</taxon>
        <taxon>Actinomycetes</taxon>
        <taxon>Micrococcales</taxon>
        <taxon>Micrococcaceae</taxon>
        <taxon>Arthrobacter</taxon>
    </lineage>
</organism>
<dbReference type="RefSeq" id="WP_191809000.1">
    <property type="nucleotide sequence ID" value="NZ_JACSQD010000008.1"/>
</dbReference>
<dbReference type="InterPro" id="IPR003594">
    <property type="entry name" value="HATPase_dom"/>
</dbReference>
<feature type="domain" description="Histidine kinase/HSP90-like ATPase" evidence="11">
    <location>
        <begin position="301"/>
        <end position="402"/>
    </location>
</feature>
<feature type="region of interest" description="Disordered" evidence="9">
    <location>
        <begin position="404"/>
        <end position="440"/>
    </location>
</feature>
<gene>
    <name evidence="13" type="ORF">H9639_15600</name>
</gene>
<keyword evidence="10" id="KW-1133">Transmembrane helix</keyword>